<comment type="caution">
    <text evidence="1">The sequence shown here is derived from an EMBL/GenBank/DDBJ whole genome shotgun (WGS) entry which is preliminary data.</text>
</comment>
<dbReference type="EMBL" id="LAZR01043262">
    <property type="protein sequence ID" value="KKL07516.1"/>
    <property type="molecule type" value="Genomic_DNA"/>
</dbReference>
<protein>
    <submittedName>
        <fullName evidence="1">Uncharacterized protein</fullName>
    </submittedName>
</protein>
<organism evidence="1">
    <name type="scientific">marine sediment metagenome</name>
    <dbReference type="NCBI Taxonomy" id="412755"/>
    <lineage>
        <taxon>unclassified sequences</taxon>
        <taxon>metagenomes</taxon>
        <taxon>ecological metagenomes</taxon>
    </lineage>
</organism>
<accession>A0A0F9CPB9</accession>
<name>A0A0F9CPB9_9ZZZZ</name>
<dbReference type="AlphaFoldDB" id="A0A0F9CPB9"/>
<feature type="non-terminal residue" evidence="1">
    <location>
        <position position="1"/>
    </location>
</feature>
<reference evidence="1" key="1">
    <citation type="journal article" date="2015" name="Nature">
        <title>Complex archaea that bridge the gap between prokaryotes and eukaryotes.</title>
        <authorList>
            <person name="Spang A."/>
            <person name="Saw J.H."/>
            <person name="Jorgensen S.L."/>
            <person name="Zaremba-Niedzwiedzka K."/>
            <person name="Martijn J."/>
            <person name="Lind A.E."/>
            <person name="van Eijk R."/>
            <person name="Schleper C."/>
            <person name="Guy L."/>
            <person name="Ettema T.J."/>
        </authorList>
    </citation>
    <scope>NUCLEOTIDE SEQUENCE</scope>
</reference>
<gene>
    <name evidence="1" type="ORF">LCGC14_2585260</name>
</gene>
<evidence type="ECO:0000313" key="1">
    <source>
        <dbReference type="EMBL" id="KKL07516.1"/>
    </source>
</evidence>
<sequence>HELLAEGIIAMSQGDSPVNIELKLEAYRVERPTQLQQ</sequence>
<proteinExistence type="predicted"/>